<evidence type="ECO:0000313" key="2">
    <source>
        <dbReference type="Proteomes" id="UP000221394"/>
    </source>
</evidence>
<gene>
    <name evidence="1" type="ORF">ATL41_2211</name>
</gene>
<sequence length="161" mass="16620">MNGTPLPAALEVRELLEGLVGRDFDTKTGGPMVDPAKGACVAEYVDDQMQLAAIVAADIGLASAAGSAIGLIPAKEVEASIKYKEMSAAQIENFSEILNVMASLFNADGAPHLRLTNVTPPGQAVPGDVQKLLMAYVPRLDVTMEIPGYGGGALSVVVAPD</sequence>
<proteinExistence type="predicted"/>
<dbReference type="EMBL" id="PDJH01000001">
    <property type="protein sequence ID" value="PFG37449.1"/>
    <property type="molecule type" value="Genomic_DNA"/>
</dbReference>
<dbReference type="AlphaFoldDB" id="A0A2A9EGT2"/>
<keyword evidence="2" id="KW-1185">Reference proteome</keyword>
<evidence type="ECO:0000313" key="1">
    <source>
        <dbReference type="EMBL" id="PFG37449.1"/>
    </source>
</evidence>
<accession>A0A2A9EGT2</accession>
<organism evidence="1 2">
    <name type="scientific">Flavimobilis soli</name>
    <dbReference type="NCBI Taxonomy" id="442709"/>
    <lineage>
        <taxon>Bacteria</taxon>
        <taxon>Bacillati</taxon>
        <taxon>Actinomycetota</taxon>
        <taxon>Actinomycetes</taxon>
        <taxon>Micrococcales</taxon>
        <taxon>Jonesiaceae</taxon>
        <taxon>Flavimobilis</taxon>
    </lineage>
</organism>
<dbReference type="OrthoDB" id="5244255at2"/>
<protein>
    <submittedName>
        <fullName evidence="1">Uncharacterized protein</fullName>
    </submittedName>
</protein>
<reference evidence="1 2" key="1">
    <citation type="submission" date="2017-10" db="EMBL/GenBank/DDBJ databases">
        <title>Sequencing the genomes of 1000 actinobacteria strains.</title>
        <authorList>
            <person name="Klenk H.-P."/>
        </authorList>
    </citation>
    <scope>NUCLEOTIDE SEQUENCE [LARGE SCALE GENOMIC DNA]</scope>
    <source>
        <strain evidence="1 2">DSM 21574</strain>
    </source>
</reference>
<dbReference type="Proteomes" id="UP000221394">
    <property type="component" value="Unassembled WGS sequence"/>
</dbReference>
<comment type="caution">
    <text evidence="1">The sequence shown here is derived from an EMBL/GenBank/DDBJ whole genome shotgun (WGS) entry which is preliminary data.</text>
</comment>
<dbReference type="RefSeq" id="WP_098458498.1">
    <property type="nucleotide sequence ID" value="NZ_PDJH01000001.1"/>
</dbReference>
<name>A0A2A9EGT2_9MICO</name>